<gene>
    <name evidence="2" type="ORF">TTHERM_00657520</name>
</gene>
<protein>
    <submittedName>
        <fullName evidence="2">Uncharacterized protein</fullName>
    </submittedName>
</protein>
<dbReference type="Proteomes" id="UP000009168">
    <property type="component" value="Unassembled WGS sequence"/>
</dbReference>
<name>I7M3N7_TETTS</name>
<evidence type="ECO:0000313" key="2">
    <source>
        <dbReference type="EMBL" id="EAS03807.1"/>
    </source>
</evidence>
<dbReference type="EMBL" id="GG662471">
    <property type="protein sequence ID" value="EAS03807.1"/>
    <property type="molecule type" value="Genomic_DNA"/>
</dbReference>
<reference evidence="3" key="1">
    <citation type="journal article" date="2006" name="PLoS Biol.">
        <title>Macronuclear genome sequence of the ciliate Tetrahymena thermophila, a model eukaryote.</title>
        <authorList>
            <person name="Eisen J.A."/>
            <person name="Coyne R.S."/>
            <person name="Wu M."/>
            <person name="Wu D."/>
            <person name="Thiagarajan M."/>
            <person name="Wortman J.R."/>
            <person name="Badger J.H."/>
            <person name="Ren Q."/>
            <person name="Amedeo P."/>
            <person name="Jones K.M."/>
            <person name="Tallon L.J."/>
            <person name="Delcher A.L."/>
            <person name="Salzberg S.L."/>
            <person name="Silva J.C."/>
            <person name="Haas B.J."/>
            <person name="Majoros W.H."/>
            <person name="Farzad M."/>
            <person name="Carlton J.M."/>
            <person name="Smith R.K. Jr."/>
            <person name="Garg J."/>
            <person name="Pearlman R.E."/>
            <person name="Karrer K.M."/>
            <person name="Sun L."/>
            <person name="Manning G."/>
            <person name="Elde N.C."/>
            <person name="Turkewitz A.P."/>
            <person name="Asai D.J."/>
            <person name="Wilkes D.E."/>
            <person name="Wang Y."/>
            <person name="Cai H."/>
            <person name="Collins K."/>
            <person name="Stewart B.A."/>
            <person name="Lee S.R."/>
            <person name="Wilamowska K."/>
            <person name="Weinberg Z."/>
            <person name="Ruzzo W.L."/>
            <person name="Wloga D."/>
            <person name="Gaertig J."/>
            <person name="Frankel J."/>
            <person name="Tsao C.-C."/>
            <person name="Gorovsky M.A."/>
            <person name="Keeling P.J."/>
            <person name="Waller R.F."/>
            <person name="Patron N.J."/>
            <person name="Cherry J.M."/>
            <person name="Stover N.A."/>
            <person name="Krieger C.J."/>
            <person name="del Toro C."/>
            <person name="Ryder H.F."/>
            <person name="Williamson S.C."/>
            <person name="Barbeau R.A."/>
            <person name="Hamilton E.P."/>
            <person name="Orias E."/>
        </authorList>
    </citation>
    <scope>NUCLEOTIDE SEQUENCE [LARGE SCALE GENOMIC DNA]</scope>
    <source>
        <strain evidence="3">SB210</strain>
    </source>
</reference>
<dbReference type="AlphaFoldDB" id="I7M3N7"/>
<dbReference type="GeneID" id="7842261"/>
<proteinExistence type="predicted"/>
<evidence type="ECO:0000313" key="3">
    <source>
        <dbReference type="Proteomes" id="UP000009168"/>
    </source>
</evidence>
<dbReference type="RefSeq" id="XP_001024052.1">
    <property type="nucleotide sequence ID" value="XM_001024052.1"/>
</dbReference>
<dbReference type="HOGENOM" id="CLU_273697_0_0_1"/>
<accession>I7M3N7</accession>
<feature type="compositionally biased region" description="Polar residues" evidence="1">
    <location>
        <begin position="607"/>
        <end position="627"/>
    </location>
</feature>
<organism evidence="2 3">
    <name type="scientific">Tetrahymena thermophila (strain SB210)</name>
    <dbReference type="NCBI Taxonomy" id="312017"/>
    <lineage>
        <taxon>Eukaryota</taxon>
        <taxon>Sar</taxon>
        <taxon>Alveolata</taxon>
        <taxon>Ciliophora</taxon>
        <taxon>Intramacronucleata</taxon>
        <taxon>Oligohymenophorea</taxon>
        <taxon>Hymenostomatida</taxon>
        <taxon>Tetrahymenina</taxon>
        <taxon>Tetrahymenidae</taxon>
        <taxon>Tetrahymena</taxon>
    </lineage>
</organism>
<dbReference type="InParanoid" id="I7M3N7"/>
<feature type="region of interest" description="Disordered" evidence="1">
    <location>
        <begin position="567"/>
        <end position="627"/>
    </location>
</feature>
<evidence type="ECO:0000256" key="1">
    <source>
        <dbReference type="SAM" id="MobiDB-lite"/>
    </source>
</evidence>
<feature type="compositionally biased region" description="Polar residues" evidence="1">
    <location>
        <begin position="567"/>
        <end position="579"/>
    </location>
</feature>
<keyword evidence="3" id="KW-1185">Reference proteome</keyword>
<dbReference type="KEGG" id="tet:TTHERM_00657520"/>
<sequence>MDFEEFEDLIQRKEDNVIHLKFIDKDEDKEVKEYEQKKQKVFNFDSSEISIDDEQGKNDILKKVLRGDLFHNQAHEEVENGENLDTTIQDDNKSTNAIKKRPNIEGSQDIFSELNGDNSPLNEMRISRKNIGTFQDEFDKQQIKQIIQEMNNPQERLKMCLIDVKQQTAEELLKEINEAVHQANPHIKKITHHQRRGRMQTVIGIPNQVQMLISQQEQMKLEQNLEKLVQNRSIRQTSNHSTSNNITSQSSMHTLVIPSDKDKLCSGERGANNPQNQNITSQIKVQTQVFNNKAMVSSQDEIDSKGITAAFQQQQQNLNQDLTNSQLLASKLIKSEPLNLHNKAKKSEEFNMFTSIKSEKINDSQVIHSRFQTNLEIAIQNINNEDLSQQKNNQKVSNRLASLLYQRAKDNEEEDVQNSAQFPNIHGQFNRLSNQFYNTPFIGQKNDFNSMTLQNLQIYDEDNIEQKKFLTVQNSENHLLSPVEQQGKRLDILNIMNNLNNNQTKDKKITEKQISNAISSLQDIQSGDLQNDNTQGNKNNHDQTSQIQSVILKNQQNSTNVITQNTEIKDQQQNNNPCEHNSVDQNKDQSIQTSQEQSLKESKQSSVLPESSKNNQNQGTQVQFETSNLNDIDMKMLTTKLRQHRSNTVFYDQEKYLLQMKKIGEMNPNHNHIVTDEKPQEGCVACELHQLMKQHTNNNPKEKPNDQQDVVETKNLFKELPLHVIESRFFLKQISLLKQNTEDGDNTDKPFVMGNRNSPDLKPLRVYFFGREDTYIDCLINYEKTTVLQFVKFALLSYKKKTSLNQSLLKYPYQPSRYKIFPNQGSRPSEVYKPQMESCEQGDNMTMLDATEESQENACCLVEVEDINETENDHDYELKEFQQVYAKAGQLVFKVECKEKEYSTFIRVDKDKNVEDVFEDLIKRKKIDIDRKNYIIQAKIFGVENDVELDLKMPLKIINDTCLKIIRREYEDRQGGSMDDDNKQAINTQNDLVNQYTNNQEDSINLDEDLDDEEDEDDPDLISQSPTKMLAKKQAKQVQLYKDQINQDPIIMTKYEEFEVTKVTYVSNKVSKLSKRIIGIDENFIYNRKVQPKLFSVRGLLCFLFPSSPYDTKCPKKRIDDIKYMFIIEGGNLLIQFTEKDMVKQWLLYNPDLSVSQRMFQKLTYLKKSVEVRVP</sequence>